<dbReference type="AlphaFoldDB" id="I1YIA7"/>
<reference evidence="1 2" key="1">
    <citation type="journal article" date="2012" name="J. Bacteriol.">
        <title>Complete genome sequences of Methylophaga sp. strain JAM1 and Methylophaga sp. strain JAM7.</title>
        <authorList>
            <person name="Villeneuve C."/>
            <person name="Martineau C."/>
            <person name="Mauffrey F."/>
            <person name="Villemur R."/>
        </authorList>
    </citation>
    <scope>NUCLEOTIDE SEQUENCE [LARGE SCALE GENOMIC DNA]</scope>
    <source>
        <strain evidence="1 2">JAM7</strain>
    </source>
</reference>
<organism evidence="1 2">
    <name type="scientific">Methylophaga frappieri (strain ATCC BAA-2434 / DSM 25690 / JAM7)</name>
    <dbReference type="NCBI Taxonomy" id="754477"/>
    <lineage>
        <taxon>Bacteria</taxon>
        <taxon>Pseudomonadati</taxon>
        <taxon>Pseudomonadota</taxon>
        <taxon>Gammaproteobacteria</taxon>
        <taxon>Thiotrichales</taxon>
        <taxon>Piscirickettsiaceae</taxon>
        <taxon>Methylophaga</taxon>
    </lineage>
</organism>
<dbReference type="Proteomes" id="UP000009145">
    <property type="component" value="Chromosome"/>
</dbReference>
<proteinExistence type="predicted"/>
<sequence length="45" mass="5127">MGNQAICRKKVIIRVDCGAETTVKMRLQKVIRPLLGHLLVVQAYY</sequence>
<evidence type="ECO:0000313" key="1">
    <source>
        <dbReference type="EMBL" id="AFJ02650.1"/>
    </source>
</evidence>
<dbReference type="HOGENOM" id="CLU_3201903_0_0_6"/>
<dbReference type="EMBL" id="CP003380">
    <property type="protein sequence ID" value="AFJ02650.1"/>
    <property type="molecule type" value="Genomic_DNA"/>
</dbReference>
<keyword evidence="2" id="KW-1185">Reference proteome</keyword>
<evidence type="ECO:0000313" key="2">
    <source>
        <dbReference type="Proteomes" id="UP000009145"/>
    </source>
</evidence>
<gene>
    <name evidence="1" type="ordered locus">Q7C_1501</name>
</gene>
<dbReference type="KEGG" id="mec:Q7C_1501"/>
<dbReference type="PATRIC" id="fig|754477.3.peg.1481"/>
<accession>I1YIA7</accession>
<protein>
    <submittedName>
        <fullName evidence="1">Uncharacterized protein</fullName>
    </submittedName>
</protein>
<name>I1YIA7_METFJ</name>